<dbReference type="SMART" id="SM00859">
    <property type="entry name" value="Semialdhyde_dh"/>
    <property type="match status" value="1"/>
</dbReference>
<keyword evidence="7" id="KW-0963">Cytoplasm</keyword>
<dbReference type="Pfam" id="PF01118">
    <property type="entry name" value="Semialdhyde_dh"/>
    <property type="match status" value="1"/>
</dbReference>
<keyword evidence="11" id="KW-1185">Reference proteome</keyword>
<dbReference type="GO" id="GO:0003942">
    <property type="term" value="F:N-acetyl-gamma-glutamyl-phosphate reductase activity"/>
    <property type="evidence" value="ECO:0007669"/>
    <property type="project" value="UniProtKB-UniRule"/>
</dbReference>
<dbReference type="Proteomes" id="UP000006755">
    <property type="component" value="Unassembled WGS sequence"/>
</dbReference>
<dbReference type="AlphaFoldDB" id="K2KII7"/>
<dbReference type="GO" id="GO:0051287">
    <property type="term" value="F:NAD binding"/>
    <property type="evidence" value="ECO:0007669"/>
    <property type="project" value="InterPro"/>
</dbReference>
<comment type="catalytic activity">
    <reaction evidence="6 7">
        <text>N-acetyl-L-glutamate 5-semialdehyde + phosphate + NADP(+) = N-acetyl-L-glutamyl 5-phosphate + NADPH + H(+)</text>
        <dbReference type="Rhea" id="RHEA:21588"/>
        <dbReference type="ChEBI" id="CHEBI:15378"/>
        <dbReference type="ChEBI" id="CHEBI:29123"/>
        <dbReference type="ChEBI" id="CHEBI:43474"/>
        <dbReference type="ChEBI" id="CHEBI:57783"/>
        <dbReference type="ChEBI" id="CHEBI:57936"/>
        <dbReference type="ChEBI" id="CHEBI:58349"/>
        <dbReference type="EC" id="1.2.1.38"/>
    </reaction>
</comment>
<dbReference type="UniPathway" id="UPA00068">
    <property type="reaction ID" value="UER00108"/>
</dbReference>
<evidence type="ECO:0000256" key="5">
    <source>
        <dbReference type="ARBA" id="ARBA00023002"/>
    </source>
</evidence>
<dbReference type="SUPFAM" id="SSF55347">
    <property type="entry name" value="Glyceraldehyde-3-phosphate dehydrogenase-like, C-terminal domain"/>
    <property type="match status" value="1"/>
</dbReference>
<reference evidence="10 11" key="1">
    <citation type="journal article" date="2012" name="J. Bacteriol.">
        <title>Genome Sequence of Gallaecimonas xiamenensis Type Strain 3-C-1.</title>
        <authorList>
            <person name="Lai Q."/>
            <person name="Wang L."/>
            <person name="Wang W."/>
            <person name="Shao Z."/>
        </authorList>
    </citation>
    <scope>NUCLEOTIDE SEQUENCE [LARGE SCALE GENOMIC DNA]</scope>
    <source>
        <strain evidence="10 11">3-C-1</strain>
    </source>
</reference>
<evidence type="ECO:0000256" key="3">
    <source>
        <dbReference type="ARBA" id="ARBA00022605"/>
    </source>
</evidence>
<dbReference type="SUPFAM" id="SSF51735">
    <property type="entry name" value="NAD(P)-binding Rossmann-fold domains"/>
    <property type="match status" value="1"/>
</dbReference>
<comment type="similarity">
    <text evidence="7">Belongs to the NAGSA dehydrogenase family. Type 1 subfamily.</text>
</comment>
<dbReference type="eggNOG" id="COG0002">
    <property type="taxonomic scope" value="Bacteria"/>
</dbReference>
<dbReference type="InterPro" id="IPR023013">
    <property type="entry name" value="AGPR_AS"/>
</dbReference>
<comment type="caution">
    <text evidence="10">The sequence shown here is derived from an EMBL/GenBank/DDBJ whole genome shotgun (WGS) entry which is preliminary data.</text>
</comment>
<dbReference type="Gene3D" id="3.40.50.720">
    <property type="entry name" value="NAD(P)-binding Rossmann-like Domain"/>
    <property type="match status" value="1"/>
</dbReference>
<sequence length="338" mass="35710">MLNTLIIGGAGYTGQELCKLVTTHPQLKLTHVFASAGSKNAGEPLPLGITGQIQDGHPDAIMAAAHDAQVILLATPHEASAALVPQLREHSDALIVDLSGGFRLEAGAYPQWYGFEHPAKELLAKAVYGLVGWNDKAIKGSKLIAAPGCYPTATLLALKPVMEAGLLAGLPIVNAVSGVSGAGKSNKPHTQFCEVSLAPYGVLGHRHQPEIAQHLGHDLVFTPHLGAFDRGILATITVPVKAGTTQAQVDALYQQCYGQHPSVHLSGDLRRQAPAIKNVANTPYAQIGWALDEARNLLVLASAIDNLLKGAASQAIECINTHFDFKLRPLPGYGWEAL</sequence>
<feature type="domain" description="Semialdehyde dehydrogenase NAD-binding" evidence="9">
    <location>
        <begin position="3"/>
        <end position="141"/>
    </location>
</feature>
<feature type="active site" evidence="7 8">
    <location>
        <position position="149"/>
    </location>
</feature>
<organism evidence="10 11">
    <name type="scientific">Gallaecimonas xiamenensis 3-C-1</name>
    <dbReference type="NCBI Taxonomy" id="745411"/>
    <lineage>
        <taxon>Bacteria</taxon>
        <taxon>Pseudomonadati</taxon>
        <taxon>Pseudomonadota</taxon>
        <taxon>Gammaproteobacteria</taxon>
        <taxon>Enterobacterales</taxon>
        <taxon>Gallaecimonadaceae</taxon>
        <taxon>Gallaecimonas</taxon>
    </lineage>
</organism>
<dbReference type="InterPro" id="IPR058924">
    <property type="entry name" value="AGPR_dimerisation_dom"/>
</dbReference>
<dbReference type="PANTHER" id="PTHR32338:SF10">
    <property type="entry name" value="N-ACETYL-GAMMA-GLUTAMYL-PHOSPHATE REDUCTASE, CHLOROPLASTIC-RELATED"/>
    <property type="match status" value="1"/>
</dbReference>
<dbReference type="GO" id="GO:0005737">
    <property type="term" value="C:cytoplasm"/>
    <property type="evidence" value="ECO:0007669"/>
    <property type="project" value="UniProtKB-SubCell"/>
</dbReference>
<gene>
    <name evidence="7 10" type="primary">argC</name>
    <name evidence="10" type="ORF">B3C1_02680</name>
</gene>
<accession>K2KII7</accession>
<dbReference type="InterPro" id="IPR050085">
    <property type="entry name" value="AGPR"/>
</dbReference>
<dbReference type="EMBL" id="AMRI01000003">
    <property type="protein sequence ID" value="EKE77075.1"/>
    <property type="molecule type" value="Genomic_DNA"/>
</dbReference>
<dbReference type="CDD" id="cd23934">
    <property type="entry name" value="AGPR_1_C"/>
    <property type="match status" value="1"/>
</dbReference>
<dbReference type="NCBIfam" id="TIGR01850">
    <property type="entry name" value="argC"/>
    <property type="match status" value="1"/>
</dbReference>
<dbReference type="EC" id="1.2.1.38" evidence="7"/>
<dbReference type="STRING" id="745411.B3C1_02680"/>
<dbReference type="Gene3D" id="3.30.360.10">
    <property type="entry name" value="Dihydrodipicolinate Reductase, domain 2"/>
    <property type="match status" value="1"/>
</dbReference>
<evidence type="ECO:0000256" key="6">
    <source>
        <dbReference type="ARBA" id="ARBA00050557"/>
    </source>
</evidence>
<dbReference type="PROSITE" id="PS01224">
    <property type="entry name" value="ARGC"/>
    <property type="match status" value="1"/>
</dbReference>
<dbReference type="PANTHER" id="PTHR32338">
    <property type="entry name" value="N-ACETYL-GAMMA-GLUTAMYL-PHOSPHATE REDUCTASE, CHLOROPLASTIC-RELATED-RELATED"/>
    <property type="match status" value="1"/>
</dbReference>
<name>K2KII7_9GAMM</name>
<evidence type="ECO:0000259" key="9">
    <source>
        <dbReference type="SMART" id="SM00859"/>
    </source>
</evidence>
<dbReference type="InterPro" id="IPR000706">
    <property type="entry name" value="AGPR_type-1"/>
</dbReference>
<comment type="subcellular location">
    <subcellularLocation>
        <location evidence="7">Cytoplasm</location>
    </subcellularLocation>
</comment>
<evidence type="ECO:0000313" key="11">
    <source>
        <dbReference type="Proteomes" id="UP000006755"/>
    </source>
</evidence>
<evidence type="ECO:0000256" key="8">
    <source>
        <dbReference type="PROSITE-ProRule" id="PRU10010"/>
    </source>
</evidence>
<dbReference type="InterPro" id="IPR036291">
    <property type="entry name" value="NAD(P)-bd_dom_sf"/>
</dbReference>
<keyword evidence="5 7" id="KW-0560">Oxidoreductase</keyword>
<dbReference type="InterPro" id="IPR000534">
    <property type="entry name" value="Semialdehyde_DH_NAD-bd"/>
</dbReference>
<dbReference type="OrthoDB" id="9801289at2"/>
<keyword evidence="2 7" id="KW-0055">Arginine biosynthesis</keyword>
<evidence type="ECO:0000256" key="1">
    <source>
        <dbReference type="ARBA" id="ARBA00004862"/>
    </source>
</evidence>
<comment type="pathway">
    <text evidence="1 7">Amino-acid biosynthesis; L-arginine biosynthesis; N(2)-acetyl-L-ornithine from L-glutamate: step 3/4.</text>
</comment>
<evidence type="ECO:0000256" key="4">
    <source>
        <dbReference type="ARBA" id="ARBA00022857"/>
    </source>
</evidence>
<keyword evidence="4 7" id="KW-0521">NADP</keyword>
<evidence type="ECO:0000256" key="7">
    <source>
        <dbReference type="HAMAP-Rule" id="MF_00150"/>
    </source>
</evidence>
<protein>
    <recommendedName>
        <fullName evidence="7">N-acetyl-gamma-glutamyl-phosphate reductase</fullName>
        <shortName evidence="7">AGPR</shortName>
        <ecNumber evidence="7">1.2.1.38</ecNumber>
    </recommendedName>
    <alternativeName>
        <fullName evidence="7">N-acetyl-glutamate semialdehyde dehydrogenase</fullName>
        <shortName evidence="7">NAGSA dehydrogenase</shortName>
    </alternativeName>
</protein>
<evidence type="ECO:0000256" key="2">
    <source>
        <dbReference type="ARBA" id="ARBA00022571"/>
    </source>
</evidence>
<dbReference type="GO" id="GO:0006526">
    <property type="term" value="P:L-arginine biosynthetic process"/>
    <property type="evidence" value="ECO:0007669"/>
    <property type="project" value="UniProtKB-UniRule"/>
</dbReference>
<proteinExistence type="inferred from homology"/>
<comment type="function">
    <text evidence="7">Catalyzes the NADPH-dependent reduction of N-acetyl-5-glutamyl phosphate to yield N-acetyl-L-glutamate 5-semialdehyde.</text>
</comment>
<dbReference type="HAMAP" id="MF_00150">
    <property type="entry name" value="ArgC_type1"/>
    <property type="match status" value="1"/>
</dbReference>
<keyword evidence="3 7" id="KW-0028">Amino-acid biosynthesis</keyword>
<dbReference type="RefSeq" id="WP_008482737.1">
    <property type="nucleotide sequence ID" value="NZ_AMRI01000003.1"/>
</dbReference>
<evidence type="ECO:0000313" key="10">
    <source>
        <dbReference type="EMBL" id="EKE77075.1"/>
    </source>
</evidence>
<dbReference type="CDD" id="cd17895">
    <property type="entry name" value="AGPR_1_N"/>
    <property type="match status" value="1"/>
</dbReference>
<dbReference type="Pfam" id="PF22698">
    <property type="entry name" value="Semialdhyde_dhC_1"/>
    <property type="match status" value="1"/>
</dbReference>
<dbReference type="FunFam" id="3.30.360.10:FF:000014">
    <property type="entry name" value="N-acetyl-gamma-glutamyl-phosphate reductase"/>
    <property type="match status" value="1"/>
</dbReference>
<dbReference type="PATRIC" id="fig|745411.4.peg.527"/>
<dbReference type="GO" id="GO:0070401">
    <property type="term" value="F:NADP+ binding"/>
    <property type="evidence" value="ECO:0007669"/>
    <property type="project" value="InterPro"/>
</dbReference>